<name>A0ABQ9G6N3_9NEOP</name>
<dbReference type="EC" id="2.7.7.49" evidence="1"/>
<dbReference type="Gene3D" id="3.30.420.10">
    <property type="entry name" value="Ribonuclease H-like superfamily/Ribonuclease H"/>
    <property type="match status" value="1"/>
</dbReference>
<dbReference type="PROSITE" id="PS50994">
    <property type="entry name" value="INTEGRASE"/>
    <property type="match status" value="1"/>
</dbReference>
<gene>
    <name evidence="3" type="ORF">PR048_031924</name>
</gene>
<comment type="caution">
    <text evidence="3">The sequence shown here is derived from an EMBL/GenBank/DDBJ whole genome shotgun (WGS) entry which is preliminary data.</text>
</comment>
<evidence type="ECO:0000313" key="3">
    <source>
        <dbReference type="EMBL" id="KAJ8868115.1"/>
    </source>
</evidence>
<dbReference type="Pfam" id="PF17921">
    <property type="entry name" value="Integrase_H2C2"/>
    <property type="match status" value="1"/>
</dbReference>
<dbReference type="Gene3D" id="1.10.340.70">
    <property type="match status" value="1"/>
</dbReference>
<dbReference type="InterPro" id="IPR041588">
    <property type="entry name" value="Integrase_H2C2"/>
</dbReference>
<evidence type="ECO:0000259" key="2">
    <source>
        <dbReference type="PROSITE" id="PS50994"/>
    </source>
</evidence>
<evidence type="ECO:0000313" key="4">
    <source>
        <dbReference type="Proteomes" id="UP001159363"/>
    </source>
</evidence>
<accession>A0ABQ9G6N3</accession>
<reference evidence="3 4" key="1">
    <citation type="submission" date="2023-02" db="EMBL/GenBank/DDBJ databases">
        <title>LHISI_Scaffold_Assembly.</title>
        <authorList>
            <person name="Stuart O.P."/>
            <person name="Cleave R."/>
            <person name="Magrath M.J.L."/>
            <person name="Mikheyev A.S."/>
        </authorList>
    </citation>
    <scope>NUCLEOTIDE SEQUENCE [LARGE SCALE GENOMIC DNA]</scope>
    <source>
        <strain evidence="3">Daus_M_001</strain>
        <tissue evidence="3">Leg muscle</tissue>
    </source>
</reference>
<evidence type="ECO:0000256" key="1">
    <source>
        <dbReference type="ARBA" id="ARBA00012493"/>
    </source>
</evidence>
<dbReference type="InterPro" id="IPR050951">
    <property type="entry name" value="Retrovirus_Pol_polyprotein"/>
</dbReference>
<dbReference type="SUPFAM" id="SSF53098">
    <property type="entry name" value="Ribonuclease H-like"/>
    <property type="match status" value="1"/>
</dbReference>
<dbReference type="InterPro" id="IPR012337">
    <property type="entry name" value="RNaseH-like_sf"/>
</dbReference>
<keyword evidence="4" id="KW-1185">Reference proteome</keyword>
<dbReference type="EMBL" id="JARBHB010000015">
    <property type="protein sequence ID" value="KAJ8868115.1"/>
    <property type="molecule type" value="Genomic_DNA"/>
</dbReference>
<dbReference type="PANTHER" id="PTHR37984">
    <property type="entry name" value="PROTEIN CBG26694"/>
    <property type="match status" value="1"/>
</dbReference>
<proteinExistence type="predicted"/>
<protein>
    <recommendedName>
        <fullName evidence="1">RNA-directed DNA polymerase</fullName>
        <ecNumber evidence="1">2.7.7.49</ecNumber>
    </recommendedName>
</protein>
<sequence length="212" mass="24298">MLMKIHEGHMGIVKCRRRAQESVWWPSITTDINRLVENCQQCLQMRVQWAESFQPTTMTSRPWALVGMDIFKAAGVHHLVVQDYFSHSFELVRLENLKSEGVVLRAKNIFARHGIPETMRSDNGTQFMAQEFKRFAKDYGFDHITYSPKFPQSNGAAKKALKVAKSILFKSMDPILGLLSYRSTPLESKFSPAELLFGHKLHTTFPHSRASL</sequence>
<dbReference type="Pfam" id="PF00665">
    <property type="entry name" value="rve"/>
    <property type="match status" value="1"/>
</dbReference>
<feature type="domain" description="Integrase catalytic" evidence="2">
    <location>
        <begin position="58"/>
        <end position="212"/>
    </location>
</feature>
<dbReference type="PANTHER" id="PTHR37984:SF5">
    <property type="entry name" value="PROTEIN NYNRIN-LIKE"/>
    <property type="match status" value="1"/>
</dbReference>
<dbReference type="Proteomes" id="UP001159363">
    <property type="component" value="Chromosome 14"/>
</dbReference>
<organism evidence="3 4">
    <name type="scientific">Dryococelus australis</name>
    <dbReference type="NCBI Taxonomy" id="614101"/>
    <lineage>
        <taxon>Eukaryota</taxon>
        <taxon>Metazoa</taxon>
        <taxon>Ecdysozoa</taxon>
        <taxon>Arthropoda</taxon>
        <taxon>Hexapoda</taxon>
        <taxon>Insecta</taxon>
        <taxon>Pterygota</taxon>
        <taxon>Neoptera</taxon>
        <taxon>Polyneoptera</taxon>
        <taxon>Phasmatodea</taxon>
        <taxon>Verophasmatodea</taxon>
        <taxon>Anareolatae</taxon>
        <taxon>Phasmatidae</taxon>
        <taxon>Eurycanthinae</taxon>
        <taxon>Dryococelus</taxon>
    </lineage>
</organism>
<dbReference type="InterPro" id="IPR036397">
    <property type="entry name" value="RNaseH_sf"/>
</dbReference>
<dbReference type="InterPro" id="IPR001584">
    <property type="entry name" value="Integrase_cat-core"/>
</dbReference>